<dbReference type="NCBIfam" id="TIGR00696">
    <property type="entry name" value="wecG_tagA_cpsF"/>
    <property type="match status" value="1"/>
</dbReference>
<keyword evidence="1 3" id="KW-0328">Glycosyltransferase</keyword>
<dbReference type="InterPro" id="IPR004629">
    <property type="entry name" value="WecG_TagA_CpsF"/>
</dbReference>
<dbReference type="PANTHER" id="PTHR34136:SF1">
    <property type="entry name" value="UDP-N-ACETYL-D-MANNOSAMINURONIC ACID TRANSFERASE"/>
    <property type="match status" value="1"/>
</dbReference>
<protein>
    <submittedName>
        <fullName evidence="3">N-acetylglucosaminyldiphosphoundecaprenol N-acetyl-beta-D-mannosaminyltransferase</fullName>
        <ecNumber evidence="3">2.4.1.187</ecNumber>
    </submittedName>
</protein>
<dbReference type="Pfam" id="PF03808">
    <property type="entry name" value="Glyco_tran_WecG"/>
    <property type="match status" value="1"/>
</dbReference>
<evidence type="ECO:0000256" key="2">
    <source>
        <dbReference type="ARBA" id="ARBA00022679"/>
    </source>
</evidence>
<reference evidence="3 4" key="1">
    <citation type="submission" date="2020-08" db="EMBL/GenBank/DDBJ databases">
        <title>Genomic Encyclopedia of Type Strains, Phase IV (KMG-IV): sequencing the most valuable type-strain genomes for metagenomic binning, comparative biology and taxonomic classification.</title>
        <authorList>
            <person name="Goeker M."/>
        </authorList>
    </citation>
    <scope>NUCLEOTIDE SEQUENCE [LARGE SCALE GENOMIC DNA]</scope>
    <source>
        <strain evidence="3 4">DSM 2461</strain>
    </source>
</reference>
<dbReference type="GO" id="GO:0047244">
    <property type="term" value="F:N-acetylglucosaminyldiphosphoundecaprenol N-acetyl-beta-D-mannosaminyltransferase activity"/>
    <property type="evidence" value="ECO:0007669"/>
    <property type="project" value="UniProtKB-EC"/>
</dbReference>
<sequence>MKKILLGKIHADFVSMNEAIEIIINRAKTKQGGYVVTPNVDHIVIAEKNKSLVEAYANAFLSLADGKPIIWMSHIAGYPLLEKVSGSDLIKPLLQRAAEESLRVYFLGSAPGVGKTAAEILCNEILHLKVVGVDSPPMGFNSDPELEKIAREKMLKSTPDLVLFALGAPKQELLMYRWQKNDETIVMIGIGAGLDFISGKVKRAPSWMSHSGLEWLYRLSRDPRRLARRYLVRDIGIFPIFFRMLRTPKSQRVKKYIQETRSN</sequence>
<dbReference type="EC" id="2.4.1.187" evidence="3"/>
<evidence type="ECO:0000313" key="3">
    <source>
        <dbReference type="EMBL" id="MBB6479246.1"/>
    </source>
</evidence>
<organism evidence="3 4">
    <name type="scientific">Spirochaeta isovalerica</name>
    <dbReference type="NCBI Taxonomy" id="150"/>
    <lineage>
        <taxon>Bacteria</taxon>
        <taxon>Pseudomonadati</taxon>
        <taxon>Spirochaetota</taxon>
        <taxon>Spirochaetia</taxon>
        <taxon>Spirochaetales</taxon>
        <taxon>Spirochaetaceae</taxon>
        <taxon>Spirochaeta</taxon>
    </lineage>
</organism>
<dbReference type="PANTHER" id="PTHR34136">
    <property type="match status" value="1"/>
</dbReference>
<dbReference type="EMBL" id="JACHGJ010000001">
    <property type="protein sequence ID" value="MBB6479246.1"/>
    <property type="molecule type" value="Genomic_DNA"/>
</dbReference>
<dbReference type="RefSeq" id="WP_184744252.1">
    <property type="nucleotide sequence ID" value="NZ_JACHGJ010000001.1"/>
</dbReference>
<gene>
    <name evidence="3" type="ORF">HNR50_000879</name>
</gene>
<dbReference type="Proteomes" id="UP000587760">
    <property type="component" value="Unassembled WGS sequence"/>
</dbReference>
<name>A0A841R5Y2_9SPIO</name>
<dbReference type="AlphaFoldDB" id="A0A841R5Y2"/>
<keyword evidence="2 3" id="KW-0808">Transferase</keyword>
<keyword evidence="4" id="KW-1185">Reference proteome</keyword>
<comment type="caution">
    <text evidence="3">The sequence shown here is derived from an EMBL/GenBank/DDBJ whole genome shotgun (WGS) entry which is preliminary data.</text>
</comment>
<proteinExistence type="predicted"/>
<dbReference type="CDD" id="cd06533">
    <property type="entry name" value="Glyco_transf_WecG_TagA"/>
    <property type="match status" value="1"/>
</dbReference>
<accession>A0A841R5Y2</accession>
<evidence type="ECO:0000256" key="1">
    <source>
        <dbReference type="ARBA" id="ARBA00022676"/>
    </source>
</evidence>
<evidence type="ECO:0000313" key="4">
    <source>
        <dbReference type="Proteomes" id="UP000587760"/>
    </source>
</evidence>